<keyword evidence="4" id="KW-0503">Monooxygenase</keyword>
<evidence type="ECO:0000259" key="5">
    <source>
        <dbReference type="Pfam" id="PF00296"/>
    </source>
</evidence>
<keyword evidence="7" id="KW-1185">Reference proteome</keyword>
<evidence type="ECO:0000256" key="3">
    <source>
        <dbReference type="ARBA" id="ARBA00023002"/>
    </source>
</evidence>
<keyword evidence="1" id="KW-0285">Flavoprotein</keyword>
<dbReference type="Pfam" id="PF00296">
    <property type="entry name" value="Bac_luciferase"/>
    <property type="match status" value="1"/>
</dbReference>
<keyword evidence="3" id="KW-0560">Oxidoreductase</keyword>
<dbReference type="EMBL" id="JACYWE010000009">
    <property type="protein sequence ID" value="MBD8507675.1"/>
    <property type="molecule type" value="Genomic_DNA"/>
</dbReference>
<protein>
    <submittedName>
        <fullName evidence="6">LLM class flavin-dependent oxidoreductase</fullName>
    </submittedName>
</protein>
<dbReference type="Gene3D" id="3.20.20.30">
    <property type="entry name" value="Luciferase-like domain"/>
    <property type="match status" value="1"/>
</dbReference>
<dbReference type="PANTHER" id="PTHR42847">
    <property type="entry name" value="ALKANESULFONATE MONOOXYGENASE"/>
    <property type="match status" value="1"/>
</dbReference>
<dbReference type="GO" id="GO:0046306">
    <property type="term" value="P:alkanesulfonate catabolic process"/>
    <property type="evidence" value="ECO:0007669"/>
    <property type="project" value="TreeGrafter"/>
</dbReference>
<dbReference type="SUPFAM" id="SSF51679">
    <property type="entry name" value="Bacterial luciferase-like"/>
    <property type="match status" value="1"/>
</dbReference>
<dbReference type="InterPro" id="IPR050172">
    <property type="entry name" value="SsuD_RutA_monooxygenase"/>
</dbReference>
<feature type="domain" description="Luciferase-like" evidence="5">
    <location>
        <begin position="20"/>
        <end position="224"/>
    </location>
</feature>
<organism evidence="6 7">
    <name type="scientific">Lolliginicoccus lacisalsi</name>
    <dbReference type="NCBI Taxonomy" id="2742202"/>
    <lineage>
        <taxon>Bacteria</taxon>
        <taxon>Bacillati</taxon>
        <taxon>Actinomycetota</taxon>
        <taxon>Actinomycetes</taxon>
        <taxon>Mycobacteriales</taxon>
        <taxon>Hoyosellaceae</taxon>
        <taxon>Lolliginicoccus</taxon>
    </lineage>
</organism>
<evidence type="ECO:0000256" key="2">
    <source>
        <dbReference type="ARBA" id="ARBA00022643"/>
    </source>
</evidence>
<dbReference type="InterPro" id="IPR011251">
    <property type="entry name" value="Luciferase-like_dom"/>
</dbReference>
<sequence length="281" mass="30225">MHQQQPRFGCFLTPSANDTGLVATARLAEQLGLDLIGIQDHPYQRRFHDTWTLLSFLAARTDRISLFPDVANLPLRPPAMLAKAAASLDVLSGGRCELGLGAGGFWEAIEAYGAERRAPGDALAALREAIEVIRLMWSPDGSARYAGEHYHLAGAKPGPAPAHAMGIWLGVLGPRALRLVGTHADGWVASLGFAPPESLAERHARIDDAAASVGRDPAGIRRIYNVGGDLELQEYVDLLCDLIANHRMDTIVLGVDGPDGPSVRLRWLAEEVIPRVRSSLG</sequence>
<keyword evidence="2" id="KW-0288">FMN</keyword>
<dbReference type="AlphaFoldDB" id="A0A927JEY5"/>
<dbReference type="InterPro" id="IPR036661">
    <property type="entry name" value="Luciferase-like_sf"/>
</dbReference>
<dbReference type="GO" id="GO:0008726">
    <property type="term" value="F:alkanesulfonate monooxygenase activity"/>
    <property type="evidence" value="ECO:0007669"/>
    <property type="project" value="TreeGrafter"/>
</dbReference>
<dbReference type="Proteomes" id="UP000642993">
    <property type="component" value="Unassembled WGS sequence"/>
</dbReference>
<comment type="caution">
    <text evidence="6">The sequence shown here is derived from an EMBL/GenBank/DDBJ whole genome shotgun (WGS) entry which is preliminary data.</text>
</comment>
<name>A0A927JEY5_9ACTN</name>
<evidence type="ECO:0000256" key="1">
    <source>
        <dbReference type="ARBA" id="ARBA00022630"/>
    </source>
</evidence>
<dbReference type="RefSeq" id="WP_192040127.1">
    <property type="nucleotide sequence ID" value="NZ_JACYWE010000009.1"/>
</dbReference>
<evidence type="ECO:0000313" key="7">
    <source>
        <dbReference type="Proteomes" id="UP000642993"/>
    </source>
</evidence>
<accession>A0A927JEY5</accession>
<gene>
    <name evidence="6" type="ORF">HT102_14400</name>
</gene>
<evidence type="ECO:0000256" key="4">
    <source>
        <dbReference type="ARBA" id="ARBA00023033"/>
    </source>
</evidence>
<evidence type="ECO:0000313" key="6">
    <source>
        <dbReference type="EMBL" id="MBD8507675.1"/>
    </source>
</evidence>
<reference evidence="6" key="1">
    <citation type="submission" date="2020-09" db="EMBL/GenBank/DDBJ databases">
        <title>Hoyosella lacisalsi sp. nov., a halotolerant actinobacterium isolated from soil of Lake Gudzhirganskoe.</title>
        <authorList>
            <person name="Yang Q."/>
            <person name="Guo P.Y."/>
            <person name="Liu S.W."/>
            <person name="Li F.N."/>
            <person name="Sun C.H."/>
        </authorList>
    </citation>
    <scope>NUCLEOTIDE SEQUENCE</scope>
    <source>
        <strain evidence="6">G463</strain>
    </source>
</reference>
<dbReference type="PANTHER" id="PTHR42847:SF4">
    <property type="entry name" value="ALKANESULFONATE MONOOXYGENASE-RELATED"/>
    <property type="match status" value="1"/>
</dbReference>
<proteinExistence type="predicted"/>